<reference evidence="2" key="1">
    <citation type="journal article" date="2019" name="Int. J. Syst. Evol. Microbiol.">
        <title>The Global Catalogue of Microorganisms (GCM) 10K type strain sequencing project: providing services to taxonomists for standard genome sequencing and annotation.</title>
        <authorList>
            <consortium name="The Broad Institute Genomics Platform"/>
            <consortium name="The Broad Institute Genome Sequencing Center for Infectious Disease"/>
            <person name="Wu L."/>
            <person name="Ma J."/>
        </authorList>
    </citation>
    <scope>NUCLEOTIDE SEQUENCE [LARGE SCALE GENOMIC DNA]</scope>
    <source>
        <strain evidence="2">CGMCC 4.7241</strain>
    </source>
</reference>
<accession>A0ABV7YAH8</accession>
<protein>
    <submittedName>
        <fullName evidence="1">Uncharacterized protein</fullName>
    </submittedName>
</protein>
<keyword evidence="2" id="KW-1185">Reference proteome</keyword>
<evidence type="ECO:0000313" key="2">
    <source>
        <dbReference type="Proteomes" id="UP001595699"/>
    </source>
</evidence>
<organism evidence="1 2">
    <name type="scientific">Tenggerimyces flavus</name>
    <dbReference type="NCBI Taxonomy" id="1708749"/>
    <lineage>
        <taxon>Bacteria</taxon>
        <taxon>Bacillati</taxon>
        <taxon>Actinomycetota</taxon>
        <taxon>Actinomycetes</taxon>
        <taxon>Propionibacteriales</taxon>
        <taxon>Nocardioidaceae</taxon>
        <taxon>Tenggerimyces</taxon>
    </lineage>
</organism>
<evidence type="ECO:0000313" key="1">
    <source>
        <dbReference type="EMBL" id="MFC3762152.1"/>
    </source>
</evidence>
<sequence length="316" mass="35128">MSDDLVDYYRTFLVESGMEIAMSWTVVRGLSKPVTIEDVVRRMGGDLSTLAERPLEAAYDEYDTSRPMVHIAQPGPAVSIIENNGFQGTRNEMMRALSQDAVLHNVYWQVNGQDRIHYAVRGRQLAGAELVDRDGMFWWGDDPPTLAPEVEALMDADPGPQRAVGMAVIEARTGVQLEKAWFKLPQLSFLIPDPTVVDATPEPPRDEGDPDLVAWLTFADTVQRTRVRELLVDLLADRFDLERGRFHPDSFDDHRALVADLESSGEPEQLAAARTVEVVDDEPANFDAAIVHSRSAFAEMWPDVRAAIVAIARGSS</sequence>
<proteinExistence type="predicted"/>
<dbReference type="EMBL" id="JBHRZH010000012">
    <property type="protein sequence ID" value="MFC3762152.1"/>
    <property type="molecule type" value="Genomic_DNA"/>
</dbReference>
<dbReference type="Proteomes" id="UP001595699">
    <property type="component" value="Unassembled WGS sequence"/>
</dbReference>
<dbReference type="RefSeq" id="WP_205120696.1">
    <property type="nucleotide sequence ID" value="NZ_JAFBCM010000001.1"/>
</dbReference>
<gene>
    <name evidence="1" type="ORF">ACFOUW_15025</name>
</gene>
<comment type="caution">
    <text evidence="1">The sequence shown here is derived from an EMBL/GenBank/DDBJ whole genome shotgun (WGS) entry which is preliminary data.</text>
</comment>
<name>A0ABV7YAH8_9ACTN</name>